<comment type="caution">
    <text evidence="2">The sequence shown here is derived from an EMBL/GenBank/DDBJ whole genome shotgun (WGS) entry which is preliminary data.</text>
</comment>
<feature type="region of interest" description="Disordered" evidence="1">
    <location>
        <begin position="250"/>
        <end position="287"/>
    </location>
</feature>
<feature type="compositionally biased region" description="Acidic residues" evidence="1">
    <location>
        <begin position="250"/>
        <end position="277"/>
    </location>
</feature>
<evidence type="ECO:0000313" key="2">
    <source>
        <dbReference type="EMBL" id="OBZ81318.1"/>
    </source>
</evidence>
<name>A0A1C7MX43_9FUNG</name>
<proteinExistence type="predicted"/>
<dbReference type="Proteomes" id="UP000093000">
    <property type="component" value="Unassembled WGS sequence"/>
</dbReference>
<dbReference type="InParanoid" id="A0A1C7MX43"/>
<gene>
    <name evidence="2" type="ORF">A0J61_10633</name>
</gene>
<sequence>MNFIGEQELHDFLRSQKDYKLELFLQQHEELISATNSYNNWKKLKATWTKRYKDAIMQVKPNMKHVSKTLTSVEDSYWQALFRRVKTGQNDQLQLQLLDWCTQLLDKRPVTVNIQLIKSEIVRLEQQNDKTLVNRLNLMSFKLLNSFETLSLTEKCVLNLTVLSIIDLSKKVYSDQYQKYLPLSVFESLSSLEPPTVAIDDSQIDTYFEEFKKIIFECSESMVPIAVAKRGLRDQICYIMIYLHNKIAEWEEDENEEDEDEDDDDDDDDVDEEEEQIGGERKRKRIEAPSENDMMMVVKFILDAVFADTGLKWRSGEKTDNATKRSRIIHETASSSNASINNIMERRFGLTLRNRRGIDLCLVDFKNGSSPSDEITQDSKSLRRTKSLYAYNSSLTDKRMWSMNWNGYKSDICYMTKYEGVDVVLAAERLFIPSKTSEVGKLKDFFIALYRFKKQILDYEQSLSVAFTASE</sequence>
<keyword evidence="3" id="KW-1185">Reference proteome</keyword>
<organism evidence="2 3">
    <name type="scientific">Choanephora cucurbitarum</name>
    <dbReference type="NCBI Taxonomy" id="101091"/>
    <lineage>
        <taxon>Eukaryota</taxon>
        <taxon>Fungi</taxon>
        <taxon>Fungi incertae sedis</taxon>
        <taxon>Mucoromycota</taxon>
        <taxon>Mucoromycotina</taxon>
        <taxon>Mucoromycetes</taxon>
        <taxon>Mucorales</taxon>
        <taxon>Mucorineae</taxon>
        <taxon>Choanephoraceae</taxon>
        <taxon>Choanephoroideae</taxon>
        <taxon>Choanephora</taxon>
    </lineage>
</organism>
<protein>
    <submittedName>
        <fullName evidence="2">Uncharacterized protein</fullName>
    </submittedName>
</protein>
<dbReference type="EMBL" id="LUGH01001282">
    <property type="protein sequence ID" value="OBZ81318.1"/>
    <property type="molecule type" value="Genomic_DNA"/>
</dbReference>
<dbReference type="AlphaFoldDB" id="A0A1C7MX43"/>
<evidence type="ECO:0000256" key="1">
    <source>
        <dbReference type="SAM" id="MobiDB-lite"/>
    </source>
</evidence>
<reference evidence="2 3" key="1">
    <citation type="submission" date="2016-03" db="EMBL/GenBank/DDBJ databases">
        <title>Choanephora cucurbitarum.</title>
        <authorList>
            <person name="Min B."/>
            <person name="Park H."/>
            <person name="Park J.-H."/>
            <person name="Shin H.-D."/>
            <person name="Choi I.-G."/>
        </authorList>
    </citation>
    <scope>NUCLEOTIDE SEQUENCE [LARGE SCALE GENOMIC DNA]</scope>
    <source>
        <strain evidence="2 3">KUS-F28377</strain>
    </source>
</reference>
<evidence type="ECO:0000313" key="3">
    <source>
        <dbReference type="Proteomes" id="UP000093000"/>
    </source>
</evidence>
<accession>A0A1C7MX43</accession>